<accession>A0A1G7XKJ8</accession>
<dbReference type="InterPro" id="IPR050266">
    <property type="entry name" value="AB_hydrolase_sf"/>
</dbReference>
<feature type="active site" description="Charge relay system" evidence="1">
    <location>
        <position position="194"/>
    </location>
</feature>
<dbReference type="Pfam" id="PF12146">
    <property type="entry name" value="Hydrolase_4"/>
    <property type="match status" value="1"/>
</dbReference>
<dbReference type="PANTHER" id="PTHR43798">
    <property type="entry name" value="MONOACYLGLYCEROL LIPASE"/>
    <property type="match status" value="1"/>
</dbReference>
<dbReference type="OrthoDB" id="9786110at2"/>
<dbReference type="PIRSF" id="PIRSF017388">
    <property type="entry name" value="Esterase_lipase"/>
    <property type="match status" value="1"/>
</dbReference>
<dbReference type="Proteomes" id="UP000198923">
    <property type="component" value="Unassembled WGS sequence"/>
</dbReference>
<dbReference type="RefSeq" id="WP_093170300.1">
    <property type="nucleotide sequence ID" value="NZ_FNCN01000008.1"/>
</dbReference>
<evidence type="ECO:0000256" key="1">
    <source>
        <dbReference type="PIRSR" id="PIRSR017388-1"/>
    </source>
</evidence>
<dbReference type="AlphaFoldDB" id="A0A1G7XKJ8"/>
<dbReference type="InterPro" id="IPR022742">
    <property type="entry name" value="Hydrolase_4"/>
</dbReference>
<feature type="active site" description="Nucleophile" evidence="1">
    <location>
        <position position="93"/>
    </location>
</feature>
<dbReference type="GO" id="GO:0016020">
    <property type="term" value="C:membrane"/>
    <property type="evidence" value="ECO:0007669"/>
    <property type="project" value="TreeGrafter"/>
</dbReference>
<dbReference type="InterPro" id="IPR012354">
    <property type="entry name" value="Esterase_lipase"/>
</dbReference>
<dbReference type="PANTHER" id="PTHR43798:SF33">
    <property type="entry name" value="HYDROLASE, PUTATIVE (AFU_ORTHOLOGUE AFUA_2G14860)-RELATED"/>
    <property type="match status" value="1"/>
</dbReference>
<protein>
    <submittedName>
        <fullName evidence="3">Carboxylesterase</fullName>
    </submittedName>
</protein>
<sequence>MPLMPGAEPYHHEGGQIGVLLCHGFTGTPQSLRPWGEFLATAGLTVSLPRLPGHGTTWQEMNRTRWEDWYAELDLAFADLQGRCAEIFVMGLSLGGCMAFRLAEVHGTGVRGVVAVNPSLSLDAPLLRFAPLIKLFVPSVAGLAGDIKKPGVSELAYTRTPVRAAATLPRLWTLVQSELERITQPVLVFHSPQDHVVKPTSVRILRERLTGGNLDVIELTDSFHVATLDNEADRIFTGSLDFVRTHASVPLQRD</sequence>
<dbReference type="InterPro" id="IPR029058">
    <property type="entry name" value="AB_hydrolase_fold"/>
</dbReference>
<evidence type="ECO:0000259" key="2">
    <source>
        <dbReference type="Pfam" id="PF12146"/>
    </source>
</evidence>
<evidence type="ECO:0000313" key="4">
    <source>
        <dbReference type="Proteomes" id="UP000198923"/>
    </source>
</evidence>
<dbReference type="STRING" id="504805.SAMN05421505_108235"/>
<dbReference type="Gene3D" id="3.40.50.1820">
    <property type="entry name" value="alpha/beta hydrolase"/>
    <property type="match status" value="1"/>
</dbReference>
<gene>
    <name evidence="3" type="ORF">SAMN05421505_108235</name>
</gene>
<proteinExistence type="predicted"/>
<name>A0A1G7XKJ8_9ACTN</name>
<dbReference type="SUPFAM" id="SSF53474">
    <property type="entry name" value="alpha/beta-Hydrolases"/>
    <property type="match status" value="1"/>
</dbReference>
<feature type="active site" description="Charge relay system" evidence="1">
    <location>
        <position position="224"/>
    </location>
</feature>
<keyword evidence="4" id="KW-1185">Reference proteome</keyword>
<organism evidence="3 4">
    <name type="scientific">Sinosporangium album</name>
    <dbReference type="NCBI Taxonomy" id="504805"/>
    <lineage>
        <taxon>Bacteria</taxon>
        <taxon>Bacillati</taxon>
        <taxon>Actinomycetota</taxon>
        <taxon>Actinomycetes</taxon>
        <taxon>Streptosporangiales</taxon>
        <taxon>Streptosporangiaceae</taxon>
        <taxon>Sinosporangium</taxon>
    </lineage>
</organism>
<dbReference type="GO" id="GO:0052689">
    <property type="term" value="F:carboxylic ester hydrolase activity"/>
    <property type="evidence" value="ECO:0007669"/>
    <property type="project" value="InterPro"/>
</dbReference>
<feature type="domain" description="Serine aminopeptidase S33" evidence="2">
    <location>
        <begin position="19"/>
        <end position="224"/>
    </location>
</feature>
<reference evidence="3 4" key="1">
    <citation type="submission" date="2016-10" db="EMBL/GenBank/DDBJ databases">
        <authorList>
            <person name="de Groot N.N."/>
        </authorList>
    </citation>
    <scope>NUCLEOTIDE SEQUENCE [LARGE SCALE GENOMIC DNA]</scope>
    <source>
        <strain evidence="3 4">CPCC 201354</strain>
    </source>
</reference>
<dbReference type="EMBL" id="FNCN01000008">
    <property type="protein sequence ID" value="SDG84755.1"/>
    <property type="molecule type" value="Genomic_DNA"/>
</dbReference>
<evidence type="ECO:0000313" key="3">
    <source>
        <dbReference type="EMBL" id="SDG84755.1"/>
    </source>
</evidence>